<keyword evidence="4" id="KW-1185">Reference proteome</keyword>
<dbReference type="EMBL" id="CP128400">
    <property type="protein sequence ID" value="WJW68189.1"/>
    <property type="molecule type" value="Genomic_DNA"/>
</dbReference>
<proteinExistence type="predicted"/>
<reference evidence="1 3" key="1">
    <citation type="submission" date="2020-06" db="EMBL/GenBank/DDBJ databases">
        <title>Anoxygenic phototrophic Chloroflexota member uses a Type I reaction center.</title>
        <authorList>
            <person name="Tsuji J.M."/>
            <person name="Shaw N.A."/>
            <person name="Nagashima S."/>
            <person name="Venkiteswaran J."/>
            <person name="Schiff S.L."/>
            <person name="Hanada S."/>
            <person name="Tank M."/>
            <person name="Neufeld J.D."/>
        </authorList>
    </citation>
    <scope>NUCLEOTIDE SEQUENCE [LARGE SCALE GENOMIC DNA]</scope>
    <source>
        <strain evidence="1">L227-S17</strain>
    </source>
</reference>
<evidence type="ECO:0000313" key="3">
    <source>
        <dbReference type="Proteomes" id="UP000521676"/>
    </source>
</evidence>
<dbReference type="AlphaFoldDB" id="A0A8T7M8C0"/>
<reference evidence="2" key="2">
    <citation type="journal article" date="2024" name="Nature">
        <title>Anoxygenic phototroph of the Chloroflexota uses a type I reaction centre.</title>
        <authorList>
            <person name="Tsuji J.M."/>
            <person name="Shaw N.A."/>
            <person name="Nagashima S."/>
            <person name="Venkiteswaran J.J."/>
            <person name="Schiff S.L."/>
            <person name="Watanabe T."/>
            <person name="Fukui M."/>
            <person name="Hanada S."/>
            <person name="Tank M."/>
            <person name="Neufeld J.D."/>
        </authorList>
    </citation>
    <scope>NUCLEOTIDE SEQUENCE</scope>
    <source>
        <strain evidence="2">L227-S17</strain>
    </source>
</reference>
<dbReference type="Proteomes" id="UP000521676">
    <property type="component" value="Unassembled WGS sequence"/>
</dbReference>
<evidence type="ECO:0000313" key="1">
    <source>
        <dbReference type="EMBL" id="NWJ48253.1"/>
    </source>
</evidence>
<name>A0A8T7M8C0_9CHLR</name>
<sequence>MNSQKDPDVEMLKQIRHYYHDINQPLTTIILLSDMGASSDGLTVQETKDLYEAALRCRELLANFHDYIETLDVA</sequence>
<organism evidence="1 3">
    <name type="scientific">Candidatus Chlorohelix allophototropha</name>
    <dbReference type="NCBI Taxonomy" id="3003348"/>
    <lineage>
        <taxon>Bacteria</taxon>
        <taxon>Bacillati</taxon>
        <taxon>Chloroflexota</taxon>
        <taxon>Chloroflexia</taxon>
        <taxon>Candidatus Chloroheliales</taxon>
        <taxon>Candidatus Chloroheliaceae</taxon>
        <taxon>Candidatus Chlorohelix</taxon>
    </lineage>
</organism>
<gene>
    <name evidence="1" type="ORF">HXX08_20550</name>
    <name evidence="2" type="ORF">OZ401_003793</name>
</gene>
<evidence type="ECO:0000313" key="2">
    <source>
        <dbReference type="EMBL" id="WJW68189.1"/>
    </source>
</evidence>
<accession>A0A8T7M8C0</accession>
<dbReference type="Proteomes" id="UP001431572">
    <property type="component" value="Chromosome 2"/>
</dbReference>
<dbReference type="EMBL" id="JACATZ010000003">
    <property type="protein sequence ID" value="NWJ48253.1"/>
    <property type="molecule type" value="Genomic_DNA"/>
</dbReference>
<protein>
    <submittedName>
        <fullName evidence="1">Uncharacterized protein</fullName>
    </submittedName>
</protein>
<dbReference type="RefSeq" id="WP_341470094.1">
    <property type="nucleotide sequence ID" value="NZ_CP128400.1"/>
</dbReference>
<evidence type="ECO:0000313" key="4">
    <source>
        <dbReference type="Proteomes" id="UP001431572"/>
    </source>
</evidence>